<dbReference type="RefSeq" id="WP_109193999.1">
    <property type="nucleotide sequence ID" value="NZ_CP029255.1"/>
</dbReference>
<reference evidence="1 2" key="1">
    <citation type="submission" date="2018-05" db="EMBL/GenBank/DDBJ databases">
        <title>Genome sequencing of Flavobacterium sp. HYN0056.</title>
        <authorList>
            <person name="Yi H."/>
            <person name="Baek C."/>
        </authorList>
    </citation>
    <scope>NUCLEOTIDE SEQUENCE [LARGE SCALE GENOMIC DNA]</scope>
    <source>
        <strain evidence="1 2">HYN0056</strain>
    </source>
</reference>
<dbReference type="OrthoDB" id="1339266at2"/>
<dbReference type="EMBL" id="CP029255">
    <property type="protein sequence ID" value="AWK06587.1"/>
    <property type="molecule type" value="Genomic_DNA"/>
</dbReference>
<name>A0A2S1YR66_9FLAO</name>
<organism evidence="1 2">
    <name type="scientific">Flavobacterium crocinum</name>
    <dbReference type="NCBI Taxonomy" id="2183896"/>
    <lineage>
        <taxon>Bacteria</taxon>
        <taxon>Pseudomonadati</taxon>
        <taxon>Bacteroidota</taxon>
        <taxon>Flavobacteriia</taxon>
        <taxon>Flavobacteriales</taxon>
        <taxon>Flavobacteriaceae</taxon>
        <taxon>Flavobacterium</taxon>
    </lineage>
</organism>
<protein>
    <submittedName>
        <fullName evidence="1">Uncharacterized protein</fullName>
    </submittedName>
</protein>
<dbReference type="Proteomes" id="UP000245250">
    <property type="component" value="Chromosome"/>
</dbReference>
<accession>A0A2S1YR66</accession>
<dbReference type="PROSITE" id="PS51257">
    <property type="entry name" value="PROKAR_LIPOPROTEIN"/>
    <property type="match status" value="1"/>
</dbReference>
<dbReference type="KEGG" id="fcr:HYN56_21085"/>
<evidence type="ECO:0000313" key="2">
    <source>
        <dbReference type="Proteomes" id="UP000245250"/>
    </source>
</evidence>
<proteinExistence type="predicted"/>
<sequence>MRHIYIIIVICISFFSCKPKKTIEINQITSKEIVTIENNYMDKNKIKDSFRISIPTEYEIRINSFVHYITWFYKVNNKTLNPSRIDYQVYDKRDLTKEILELNFDKSFNNESIGIIVKERNHLISKKDAQQLLKKYSINKSLDSLKSNDTIKLVSYDKFRKENKMFIQELNKISDSIHFTAMKKDGSFFYVSKKINW</sequence>
<evidence type="ECO:0000313" key="1">
    <source>
        <dbReference type="EMBL" id="AWK06587.1"/>
    </source>
</evidence>
<gene>
    <name evidence="1" type="ORF">HYN56_21085</name>
</gene>
<dbReference type="AlphaFoldDB" id="A0A2S1YR66"/>
<keyword evidence="2" id="KW-1185">Reference proteome</keyword>